<evidence type="ECO:0000256" key="4">
    <source>
        <dbReference type="ARBA" id="ARBA00023295"/>
    </source>
</evidence>
<proteinExistence type="inferred from homology"/>
<keyword evidence="3 8" id="KW-0378">Hydrolase</keyword>
<dbReference type="CDD" id="cd08998">
    <property type="entry name" value="GH43_Arb43a-like"/>
    <property type="match status" value="1"/>
</dbReference>
<dbReference type="PANTHER" id="PTHR43301">
    <property type="entry name" value="ARABINAN ENDO-1,5-ALPHA-L-ARABINOSIDASE"/>
    <property type="match status" value="1"/>
</dbReference>
<dbReference type="PIRSF" id="PIRSF026534">
    <property type="entry name" value="Endo_alpha-L-arabinosidase"/>
    <property type="match status" value="1"/>
</dbReference>
<name>A0A6J4IXC4_9CHLR</name>
<feature type="binding site" evidence="6">
    <location>
        <begin position="175"/>
        <end position="178"/>
    </location>
    <ligand>
        <name>substrate</name>
    </ligand>
</feature>
<evidence type="ECO:0000256" key="7">
    <source>
        <dbReference type="PIRSR" id="PIRSR606710-2"/>
    </source>
</evidence>
<feature type="site" description="Important for catalytic activity, responsible for pKa modulation of the active site Glu and correct orientation of both the proton donor and substrate" evidence="7">
    <location>
        <position position="178"/>
    </location>
</feature>
<accession>A0A6J4IXC4</accession>
<dbReference type="InterPro" id="IPR050727">
    <property type="entry name" value="GH43_arabinanases"/>
</dbReference>
<dbReference type="AlphaFoldDB" id="A0A6J4IXC4"/>
<dbReference type="GO" id="GO:0046558">
    <property type="term" value="F:arabinan endo-1,5-alpha-L-arabinosidase activity"/>
    <property type="evidence" value="ECO:0007669"/>
    <property type="project" value="UniProtKB-EC"/>
</dbReference>
<comment type="similarity">
    <text evidence="2">Belongs to the glycosyl hydrolase 43 family.</text>
</comment>
<gene>
    <name evidence="8" type="ORF">AVDCRST_MAG93-2205</name>
</gene>
<protein>
    <submittedName>
        <fullName evidence="8">GH43_5 / GH43_3 / GH43_6 / GH43_4 / GH43 / G H43_7 / GH43_30 / GH43_8 / GH43_31 / GH43_34 / GH43 _10 / GH43_14</fullName>
        <ecNumber evidence="8">3.2.1.99</ecNumber>
    </submittedName>
</protein>
<reference evidence="8" key="1">
    <citation type="submission" date="2020-02" db="EMBL/GenBank/DDBJ databases">
        <authorList>
            <person name="Meier V. D."/>
        </authorList>
    </citation>
    <scope>NUCLEOTIDE SEQUENCE</scope>
    <source>
        <strain evidence="8">AVDCRST_MAG93</strain>
    </source>
</reference>
<dbReference type="GO" id="GO:0031222">
    <property type="term" value="P:arabinan catabolic process"/>
    <property type="evidence" value="ECO:0007669"/>
    <property type="project" value="UniProtKB-UniPathway"/>
</dbReference>
<dbReference type="InterPro" id="IPR006710">
    <property type="entry name" value="Glyco_hydro_43"/>
</dbReference>
<organism evidence="8">
    <name type="scientific">uncultured Chloroflexia bacterium</name>
    <dbReference type="NCBI Taxonomy" id="1672391"/>
    <lineage>
        <taxon>Bacteria</taxon>
        <taxon>Bacillati</taxon>
        <taxon>Chloroflexota</taxon>
        <taxon>Chloroflexia</taxon>
        <taxon>environmental samples</taxon>
    </lineage>
</organism>
<feature type="binding site" evidence="6">
    <location>
        <begin position="195"/>
        <end position="197"/>
    </location>
    <ligand>
        <name>substrate</name>
    </ligand>
</feature>
<dbReference type="Gene3D" id="2.115.10.20">
    <property type="entry name" value="Glycosyl hydrolase domain, family 43"/>
    <property type="match status" value="1"/>
</dbReference>
<evidence type="ECO:0000256" key="6">
    <source>
        <dbReference type="PIRSR" id="PIRSR026534-2"/>
    </source>
</evidence>
<evidence type="ECO:0000256" key="3">
    <source>
        <dbReference type="ARBA" id="ARBA00022801"/>
    </source>
</evidence>
<dbReference type="EC" id="3.2.1.99" evidence="8"/>
<evidence type="ECO:0000256" key="2">
    <source>
        <dbReference type="ARBA" id="ARBA00009865"/>
    </source>
</evidence>
<feature type="active site" description="Proton acceptor" evidence="5">
    <location>
        <position position="52"/>
    </location>
</feature>
<dbReference type="InterPro" id="IPR023296">
    <property type="entry name" value="Glyco_hydro_beta-prop_sf"/>
</dbReference>
<dbReference type="UniPathway" id="UPA00667"/>
<comment type="pathway">
    <text evidence="1">Glycan metabolism; L-arabinan degradation.</text>
</comment>
<keyword evidence="4 8" id="KW-0326">Glycosidase</keyword>
<evidence type="ECO:0000256" key="1">
    <source>
        <dbReference type="ARBA" id="ARBA00004834"/>
    </source>
</evidence>
<dbReference type="Pfam" id="PF04616">
    <property type="entry name" value="Glyco_hydro_43"/>
    <property type="match status" value="1"/>
</dbReference>
<evidence type="ECO:0000256" key="5">
    <source>
        <dbReference type="PIRSR" id="PIRSR026534-1"/>
    </source>
</evidence>
<feature type="non-terminal residue" evidence="8">
    <location>
        <position position="1"/>
    </location>
</feature>
<dbReference type="EMBL" id="CADCTR010000746">
    <property type="protein sequence ID" value="CAA9261587.1"/>
    <property type="molecule type" value="Genomic_DNA"/>
</dbReference>
<dbReference type="PANTHER" id="PTHR43301:SF3">
    <property type="entry name" value="ARABINAN ENDO-1,5-ALPHA-L-ARABINOSIDASE A-RELATED"/>
    <property type="match status" value="1"/>
</dbReference>
<feature type="binding site" evidence="6">
    <location>
        <position position="136"/>
    </location>
    <ligand>
        <name>substrate</name>
    </ligand>
</feature>
<dbReference type="InterPro" id="IPR016840">
    <property type="entry name" value="Glyco_hydro_43_endo_a_Ara-ase"/>
</dbReference>
<feature type="active site" description="Proton donor" evidence="5">
    <location>
        <position position="231"/>
    </location>
</feature>
<evidence type="ECO:0000313" key="8">
    <source>
        <dbReference type="EMBL" id="CAA9261587.1"/>
    </source>
</evidence>
<sequence length="345" mass="38069">FMLGLLLPACARDRTGGNPTQRLVRFTACAPLREAVTEDWPAVLSGDIRTHDPSMIREGNAYYVFSTGDERGLNDGTIQIRRSDDRAYWQLAGTVFDTLPDWIAQELGAQPPNLWAPDVCYFNGAYHVYYAGSTFGSNASVIGLATNTTLDVRDPRYKWVDRGMVVRSERTDNWNAIDPDLVWDADGVPWLVFGSFWDGIKMRRIDVKTGLLDAADTTLYSLASRGGGAIEAPSIVYHDGMYYLFVSFDNCCRGVQSTYRIMVGRSERITGPYADRDGVALANGGGTELLAGDDRLVGPGGQDVLVDGSRDMLVYHAYKRALNGMPQLQVRPIVWENGWPSVGTS</sequence>
<dbReference type="SUPFAM" id="SSF75005">
    <property type="entry name" value="Arabinanase/levansucrase/invertase"/>
    <property type="match status" value="1"/>
</dbReference>
<feature type="binding site" evidence="6">
    <location>
        <position position="52"/>
    </location>
    <ligand>
        <name>substrate</name>
    </ligand>
</feature>